<feature type="domain" description="Inosine/uridine-preferring nucleoside hydrolase" evidence="3">
    <location>
        <begin position="6"/>
        <end position="305"/>
    </location>
</feature>
<dbReference type="PANTHER" id="PTHR12304">
    <property type="entry name" value="INOSINE-URIDINE PREFERRING NUCLEOSIDE HYDROLASE"/>
    <property type="match status" value="1"/>
</dbReference>
<dbReference type="Proteomes" id="UP000030023">
    <property type="component" value="Unassembled WGS sequence"/>
</dbReference>
<dbReference type="InterPro" id="IPR001910">
    <property type="entry name" value="Inosine/uridine_hydrolase_dom"/>
</dbReference>
<dbReference type="InterPro" id="IPR036452">
    <property type="entry name" value="Ribo_hydro-like"/>
</dbReference>
<dbReference type="Pfam" id="PF01156">
    <property type="entry name" value="IU_nuc_hydro"/>
    <property type="match status" value="1"/>
</dbReference>
<dbReference type="CDD" id="cd02650">
    <property type="entry name" value="nuc_hydro_CaPnhB"/>
    <property type="match status" value="1"/>
</dbReference>
<evidence type="ECO:0000313" key="5">
    <source>
        <dbReference type="Proteomes" id="UP000030023"/>
    </source>
</evidence>
<dbReference type="SUPFAM" id="SSF53590">
    <property type="entry name" value="Nucleoside hydrolase"/>
    <property type="match status" value="1"/>
</dbReference>
<evidence type="ECO:0000313" key="4">
    <source>
        <dbReference type="EMBL" id="KGO31602.1"/>
    </source>
</evidence>
<evidence type="ECO:0000256" key="2">
    <source>
        <dbReference type="ARBA" id="ARBA00023295"/>
    </source>
</evidence>
<protein>
    <submittedName>
        <fullName evidence="4">Inosine-uridine nucleoside N-ribohydrolase</fullName>
    </submittedName>
</protein>
<comment type="caution">
    <text evidence="4">The sequence shown here is derived from an EMBL/GenBank/DDBJ whole genome shotgun (WGS) entry which is preliminary data.</text>
</comment>
<keyword evidence="5" id="KW-1185">Reference proteome</keyword>
<sequence>MAIKKLILDLDTGIDDALALAYALSQKKADLIGVIASYGNTQVEIAAQNTLDLLSLLGHKDIPVYIGERKSLEAKSFETMEVSKQIHGQNGIGDIKIEKSTQSVQTKNGVDFLIDSANEYAENLILVPTGPLTNLAKAFKKDPAAIKKIGNTTFMGGALTVPGNVTSFSEANINQDPLAADIVCKNIPNLTMVGLDVTLRTLLTYKESRQWRNIGSKAAILYAEMLDYYIKAYYDLDIDKQGAAIHDPLAVGLAIDPSYATYISLALKTVYDHTKDYGRIIGDEKKLRLPTDTKAAVNVNAPRFTKHFMDRIDEILAHA</sequence>
<organism evidence="4 5">
    <name type="scientific">Oenococcus alcoholitolerans</name>
    <dbReference type="NCBI Taxonomy" id="931074"/>
    <lineage>
        <taxon>Bacteria</taxon>
        <taxon>Bacillati</taxon>
        <taxon>Bacillota</taxon>
        <taxon>Bacilli</taxon>
        <taxon>Lactobacillales</taxon>
        <taxon>Lactobacillaceae</taxon>
        <taxon>Oenococcus</taxon>
    </lineage>
</organism>
<dbReference type="PANTHER" id="PTHR12304:SF4">
    <property type="entry name" value="URIDINE NUCLEOSIDASE"/>
    <property type="match status" value="1"/>
</dbReference>
<gene>
    <name evidence="4" type="ORF">Q757_06235</name>
</gene>
<reference evidence="4 5" key="1">
    <citation type="journal article" date="2014" name="Antonie Van Leeuwenhoek">
        <title>Oenococcus alcoholitolerans sp. nov., a lactic acid bacteria isolated from cachaca and ethanol fermentation processes.</title>
        <authorList>
            <person name="Badotti F."/>
            <person name="Moreira A.P."/>
            <person name="Tonon L.A."/>
            <person name="de Lucena B.T."/>
            <person name="Gomes Fde C."/>
            <person name="Kruger R."/>
            <person name="Thompson C.C."/>
            <person name="de Morais M.A.Jr."/>
            <person name="Rosa C.A."/>
            <person name="Thompson F.L."/>
        </authorList>
    </citation>
    <scope>NUCLEOTIDE SEQUENCE [LARGE SCALE GENOMIC DNA]</scope>
    <source>
        <strain evidence="4 5">UFRJ-M7.2.18</strain>
    </source>
</reference>
<name>A0ABR4XQ53_9LACO</name>
<evidence type="ECO:0000256" key="1">
    <source>
        <dbReference type="ARBA" id="ARBA00022801"/>
    </source>
</evidence>
<keyword evidence="2" id="KW-0326">Glycosidase</keyword>
<accession>A0ABR4XQ53</accession>
<evidence type="ECO:0000259" key="3">
    <source>
        <dbReference type="Pfam" id="PF01156"/>
    </source>
</evidence>
<proteinExistence type="predicted"/>
<keyword evidence="1" id="KW-0378">Hydrolase</keyword>
<dbReference type="Gene3D" id="3.90.245.10">
    <property type="entry name" value="Ribonucleoside hydrolase-like"/>
    <property type="match status" value="1"/>
</dbReference>
<dbReference type="InterPro" id="IPR023186">
    <property type="entry name" value="IUNH"/>
</dbReference>
<dbReference type="EMBL" id="AXCV01000289">
    <property type="protein sequence ID" value="KGO31602.1"/>
    <property type="molecule type" value="Genomic_DNA"/>
</dbReference>